<dbReference type="PROSITE" id="PS51257">
    <property type="entry name" value="PROKAR_LIPOPROTEIN"/>
    <property type="match status" value="1"/>
</dbReference>
<sequence length="199" mass="20378">MNLRHTMKGRRAVTAVAIATGLLLTVAGCGGGGDDDKSSDKGSSSTPSPKEEGSGGEQDASAPATDSVLAEVKGENGLTLTVTSAQRDDGGFVTVEGTVVNNTGEAWVPANWLGDEKELAKNGASIAGANLVDQSGRKRYLVLRDTSGRCLCTKFTGGVDEGATAQWFAQFPAPPEGTTSVDFQVGSMPPATIELSEGE</sequence>
<gene>
    <name evidence="2" type="ORF">K1J60_15600</name>
</gene>
<name>A0ABX8XPE2_9ACTN</name>
<evidence type="ECO:0000313" key="2">
    <source>
        <dbReference type="EMBL" id="QYX77770.1"/>
    </source>
</evidence>
<keyword evidence="3" id="KW-1185">Reference proteome</keyword>
<dbReference type="EMBL" id="CP080647">
    <property type="protein sequence ID" value="QYX77770.1"/>
    <property type="molecule type" value="Genomic_DNA"/>
</dbReference>
<dbReference type="Proteomes" id="UP000827138">
    <property type="component" value="Chromosome"/>
</dbReference>
<feature type="region of interest" description="Disordered" evidence="1">
    <location>
        <begin position="31"/>
        <end position="65"/>
    </location>
</feature>
<accession>A0ABX8XPE2</accession>
<protein>
    <recommendedName>
        <fullName evidence="4">Secreted protein</fullName>
    </recommendedName>
</protein>
<dbReference type="RefSeq" id="WP_220646749.1">
    <property type="nucleotide sequence ID" value="NZ_CP080647.1"/>
</dbReference>
<organism evidence="2 3">
    <name type="scientific">Streptomyces akebiae</name>
    <dbReference type="NCBI Taxonomy" id="2865673"/>
    <lineage>
        <taxon>Bacteria</taxon>
        <taxon>Bacillati</taxon>
        <taxon>Actinomycetota</taxon>
        <taxon>Actinomycetes</taxon>
        <taxon>Kitasatosporales</taxon>
        <taxon>Streptomycetaceae</taxon>
        <taxon>Streptomyces</taxon>
    </lineage>
</organism>
<proteinExistence type="predicted"/>
<evidence type="ECO:0000313" key="3">
    <source>
        <dbReference type="Proteomes" id="UP000827138"/>
    </source>
</evidence>
<evidence type="ECO:0008006" key="4">
    <source>
        <dbReference type="Google" id="ProtNLM"/>
    </source>
</evidence>
<reference evidence="2 3" key="1">
    <citation type="submission" date="2021-08" db="EMBL/GenBank/DDBJ databases">
        <authorList>
            <person name="Ping M."/>
        </authorList>
    </citation>
    <scope>NUCLEOTIDE SEQUENCE [LARGE SCALE GENOMIC DNA]</scope>
    <source>
        <strain evidence="2 3">MG28</strain>
    </source>
</reference>
<evidence type="ECO:0000256" key="1">
    <source>
        <dbReference type="SAM" id="MobiDB-lite"/>
    </source>
</evidence>